<proteinExistence type="predicted"/>
<dbReference type="Proteomes" id="UP000287651">
    <property type="component" value="Unassembled WGS sequence"/>
</dbReference>
<evidence type="ECO:0000256" key="1">
    <source>
        <dbReference type="SAM" id="MobiDB-lite"/>
    </source>
</evidence>
<gene>
    <name evidence="2" type="ORF">B296_00025284</name>
</gene>
<reference evidence="2 3" key="1">
    <citation type="journal article" date="2014" name="Agronomy (Basel)">
        <title>A Draft Genome Sequence for Ensete ventricosum, the Drought-Tolerant Tree Against Hunger.</title>
        <authorList>
            <person name="Harrison J."/>
            <person name="Moore K.A."/>
            <person name="Paszkiewicz K."/>
            <person name="Jones T."/>
            <person name="Grant M."/>
            <person name="Ambacheew D."/>
            <person name="Muzemil S."/>
            <person name="Studholme D.J."/>
        </authorList>
    </citation>
    <scope>NUCLEOTIDE SEQUENCE [LARGE SCALE GENOMIC DNA]</scope>
</reference>
<feature type="region of interest" description="Disordered" evidence="1">
    <location>
        <begin position="90"/>
        <end position="153"/>
    </location>
</feature>
<dbReference type="AlphaFoldDB" id="A0A427AKL3"/>
<name>A0A427AKL3_ENSVE</name>
<organism evidence="2 3">
    <name type="scientific">Ensete ventricosum</name>
    <name type="common">Abyssinian banana</name>
    <name type="synonym">Musa ensete</name>
    <dbReference type="NCBI Taxonomy" id="4639"/>
    <lineage>
        <taxon>Eukaryota</taxon>
        <taxon>Viridiplantae</taxon>
        <taxon>Streptophyta</taxon>
        <taxon>Embryophyta</taxon>
        <taxon>Tracheophyta</taxon>
        <taxon>Spermatophyta</taxon>
        <taxon>Magnoliopsida</taxon>
        <taxon>Liliopsida</taxon>
        <taxon>Zingiberales</taxon>
        <taxon>Musaceae</taxon>
        <taxon>Ensete</taxon>
    </lineage>
</organism>
<feature type="compositionally biased region" description="Basic and acidic residues" evidence="1">
    <location>
        <begin position="132"/>
        <end position="149"/>
    </location>
</feature>
<protein>
    <submittedName>
        <fullName evidence="2">Uncharacterized protein</fullName>
    </submittedName>
</protein>
<sequence>MLTPVQGLPGDNSISDLDHQKGVIRVLVHAQTSKEDEDVRRRRRSIEWRRRGMGRKKREKHRERGPRIHRFAVTSISMNLSPSNLNANLSSTPFLDPDPPPYSLNDPNPDLCRSIHRSTNNKDLIPYQEPRGNGKESRTSSEEELEARGLGEVGARAVKEATARKVAKTPEPL</sequence>
<accession>A0A427AKL3</accession>
<evidence type="ECO:0000313" key="3">
    <source>
        <dbReference type="Proteomes" id="UP000287651"/>
    </source>
</evidence>
<dbReference type="EMBL" id="AMZH03002108">
    <property type="protein sequence ID" value="RRT76764.1"/>
    <property type="molecule type" value="Genomic_DNA"/>
</dbReference>
<evidence type="ECO:0000313" key="2">
    <source>
        <dbReference type="EMBL" id="RRT76764.1"/>
    </source>
</evidence>
<comment type="caution">
    <text evidence="2">The sequence shown here is derived from an EMBL/GenBank/DDBJ whole genome shotgun (WGS) entry which is preliminary data.</text>
</comment>